<dbReference type="Pfam" id="PF13181">
    <property type="entry name" value="TPR_8"/>
    <property type="match status" value="1"/>
</dbReference>
<dbReference type="InterPro" id="IPR019734">
    <property type="entry name" value="TPR_rpt"/>
</dbReference>
<dbReference type="AlphaFoldDB" id="A0A381MZ54"/>
<dbReference type="PROSITE" id="PS51352">
    <property type="entry name" value="THIOREDOXIN_2"/>
    <property type="match status" value="1"/>
</dbReference>
<dbReference type="InterPro" id="IPR017937">
    <property type="entry name" value="Thioredoxin_CS"/>
</dbReference>
<sequence length="385" mass="44531">VAKRSINNILNLSLLSFVIFSCGTKNHYPWTENPLDNIISNNQNKLVLLDFETDWCVWCDRLDADTYTDERVIEFAKQNLISKKIDAEKDSGPEQKIKYRVRGYPTILLLDTDGNEVDRIVGYRPPDEFLNELKRIKSRDNTISDLTDRHEQDPDHYPTQIALAKKYILVNLPDSASQLLDNVYSGQQNRSQLDFSLALSLGQLYYQIGSLDKSIRILDQIVESGVDSSDTGYFFGLMYKAKKTSDIDELLQYADFSENKDRKKQSYWQIIRILKKQKRDPDLEAELYLKAIALYGSEYKYLPSLLNSFAWRMTVLEKNLDIALEKINEALESGEDLRILDTKAEVLWKLNRAEEAVQVIEKCIQGDPDKKHYRDQKNKFLGSAT</sequence>
<dbReference type="SUPFAM" id="SSF48452">
    <property type="entry name" value="TPR-like"/>
    <property type="match status" value="1"/>
</dbReference>
<proteinExistence type="predicted"/>
<dbReference type="Gene3D" id="1.25.40.10">
    <property type="entry name" value="Tetratricopeptide repeat domain"/>
    <property type="match status" value="1"/>
</dbReference>
<organism evidence="2">
    <name type="scientific">marine metagenome</name>
    <dbReference type="NCBI Taxonomy" id="408172"/>
    <lineage>
        <taxon>unclassified sequences</taxon>
        <taxon>metagenomes</taxon>
        <taxon>ecological metagenomes</taxon>
    </lineage>
</organism>
<dbReference type="SUPFAM" id="SSF52833">
    <property type="entry name" value="Thioredoxin-like"/>
    <property type="match status" value="1"/>
</dbReference>
<gene>
    <name evidence="2" type="ORF">METZ01_LOCUS486</name>
</gene>
<dbReference type="InterPro" id="IPR011990">
    <property type="entry name" value="TPR-like_helical_dom_sf"/>
</dbReference>
<feature type="domain" description="Thioredoxin" evidence="1">
    <location>
        <begin position="8"/>
        <end position="138"/>
    </location>
</feature>
<reference evidence="2" key="1">
    <citation type="submission" date="2018-05" db="EMBL/GenBank/DDBJ databases">
        <authorList>
            <person name="Lanie J.A."/>
            <person name="Ng W.-L."/>
            <person name="Kazmierczak K.M."/>
            <person name="Andrzejewski T.M."/>
            <person name="Davidsen T.M."/>
            <person name="Wayne K.J."/>
            <person name="Tettelin H."/>
            <person name="Glass J.I."/>
            <person name="Rusch D."/>
            <person name="Podicherti R."/>
            <person name="Tsui H.-C.T."/>
            <person name="Winkler M.E."/>
        </authorList>
    </citation>
    <scope>NUCLEOTIDE SEQUENCE</scope>
</reference>
<protein>
    <recommendedName>
        <fullName evidence="1">Thioredoxin domain-containing protein</fullName>
    </recommendedName>
</protein>
<dbReference type="Pfam" id="PF13098">
    <property type="entry name" value="Thioredoxin_2"/>
    <property type="match status" value="1"/>
</dbReference>
<dbReference type="InterPro" id="IPR036249">
    <property type="entry name" value="Thioredoxin-like_sf"/>
</dbReference>
<feature type="non-terminal residue" evidence="2">
    <location>
        <position position="1"/>
    </location>
</feature>
<evidence type="ECO:0000313" key="2">
    <source>
        <dbReference type="EMBL" id="SUZ47632.1"/>
    </source>
</evidence>
<dbReference type="PROSITE" id="PS00194">
    <property type="entry name" value="THIOREDOXIN_1"/>
    <property type="match status" value="1"/>
</dbReference>
<dbReference type="GO" id="GO:0006950">
    <property type="term" value="P:response to stress"/>
    <property type="evidence" value="ECO:0007669"/>
    <property type="project" value="UniProtKB-ARBA"/>
</dbReference>
<dbReference type="Gene3D" id="3.40.30.10">
    <property type="entry name" value="Glutaredoxin"/>
    <property type="match status" value="1"/>
</dbReference>
<accession>A0A381MZ54</accession>
<dbReference type="EMBL" id="UINC01000026">
    <property type="protein sequence ID" value="SUZ47632.1"/>
    <property type="molecule type" value="Genomic_DNA"/>
</dbReference>
<name>A0A381MZ54_9ZZZZ</name>
<dbReference type="InterPro" id="IPR013766">
    <property type="entry name" value="Thioredoxin_domain"/>
</dbReference>
<evidence type="ECO:0000259" key="1">
    <source>
        <dbReference type="PROSITE" id="PS51352"/>
    </source>
</evidence>
<dbReference type="InterPro" id="IPR012336">
    <property type="entry name" value="Thioredoxin-like_fold"/>
</dbReference>